<evidence type="ECO:0000313" key="3">
    <source>
        <dbReference type="Proteomes" id="UP000017836"/>
    </source>
</evidence>
<protein>
    <recommendedName>
        <fullName evidence="1">GRPD C-terminal domain-containing protein</fullName>
    </recommendedName>
</protein>
<dbReference type="PANTHER" id="PTHR34365">
    <property type="entry name" value="ENOLASE (DUF1399)"/>
    <property type="match status" value="1"/>
</dbReference>
<dbReference type="eggNOG" id="ENOG502QQ1A">
    <property type="taxonomic scope" value="Eukaryota"/>
</dbReference>
<dbReference type="KEGG" id="atr:18431320"/>
<accession>W1P5L0</accession>
<dbReference type="OMA" id="WYRNAAH"/>
<gene>
    <name evidence="2" type="ORF">AMTR_s00003p00137660</name>
</gene>
<reference evidence="3" key="1">
    <citation type="journal article" date="2013" name="Science">
        <title>The Amborella genome and the evolution of flowering plants.</title>
        <authorList>
            <consortium name="Amborella Genome Project"/>
        </authorList>
    </citation>
    <scope>NUCLEOTIDE SEQUENCE [LARGE SCALE GENOMIC DNA]</scope>
</reference>
<dbReference type="InterPro" id="IPR057518">
    <property type="entry name" value="GRDP_C"/>
</dbReference>
<dbReference type="Gramene" id="ERN03183">
    <property type="protein sequence ID" value="ERN03183"/>
    <property type="gene ID" value="AMTR_s00003p00137660"/>
</dbReference>
<dbReference type="EMBL" id="KI394358">
    <property type="protein sequence ID" value="ERN03183.1"/>
    <property type="molecule type" value="Genomic_DNA"/>
</dbReference>
<feature type="domain" description="GRPD C-terminal" evidence="1">
    <location>
        <begin position="495"/>
        <end position="651"/>
    </location>
</feature>
<dbReference type="AlphaFoldDB" id="W1P5L0"/>
<dbReference type="Pfam" id="PF07173">
    <property type="entry name" value="GRDP-like"/>
    <property type="match status" value="1"/>
</dbReference>
<proteinExistence type="predicted"/>
<name>W1P5L0_AMBTC</name>
<dbReference type="HOGENOM" id="CLU_011059_2_0_1"/>
<dbReference type="Pfam" id="PF25335">
    <property type="entry name" value="GRDP_C"/>
    <property type="match status" value="1"/>
</dbReference>
<dbReference type="Proteomes" id="UP000017836">
    <property type="component" value="Unassembled WGS sequence"/>
</dbReference>
<dbReference type="InterPro" id="IPR009836">
    <property type="entry name" value="GRDP-like"/>
</dbReference>
<dbReference type="OrthoDB" id="2684236at2759"/>
<evidence type="ECO:0000313" key="2">
    <source>
        <dbReference type="EMBL" id="ERN03183.1"/>
    </source>
</evidence>
<keyword evidence="3" id="KW-1185">Reference proteome</keyword>
<organism evidence="2 3">
    <name type="scientific">Amborella trichopoda</name>
    <dbReference type="NCBI Taxonomy" id="13333"/>
    <lineage>
        <taxon>Eukaryota</taxon>
        <taxon>Viridiplantae</taxon>
        <taxon>Streptophyta</taxon>
        <taxon>Embryophyta</taxon>
        <taxon>Tracheophyta</taxon>
        <taxon>Spermatophyta</taxon>
        <taxon>Magnoliopsida</taxon>
        <taxon>Amborellales</taxon>
        <taxon>Amborellaceae</taxon>
        <taxon>Amborella</taxon>
    </lineage>
</organism>
<evidence type="ECO:0000259" key="1">
    <source>
        <dbReference type="Pfam" id="PF25335"/>
    </source>
</evidence>
<dbReference type="STRING" id="13333.W1P5L0"/>
<sequence>MSRASSDGFLLFEYSAATSNRGSDASVHGIRVSIDLVSAARRHLCFLKTLVNSPWLLHTPSLHRAIRRYRDLWMPLIAENSGSRTLLLPPLDIQWIWTAHCLNPVAFRRYCVSKFGKLIEKPAIFDEENEDYAWNRCRGVWERKYPSQRFDLEEIDAMEGDDPSDLRVDGLDLVLASGELRSLYARFSEPFMGETSFLIAAKHRYKGFLYMLQRLGTNGSQKTCVVPTSDILLMWTTHQTFPISYAEDTREIGEILGKVVGQWGSGTSEDVRTTAKLWESTFDRPYQKAGASFDRVLLKPTIFSEVSAVDINKKWKSLGPRFLIEVCISIKRDGEEKGEEKWEEKNKGSFLQLRFLRCHRQCKIDPPVSSLLSNTQNSWQQTWHLQCEFGTKGFVIELWRSKLGCFRSNTLQERLVFLWNDLLRAPSLTLSREIEQSMGSKLRVVASITPPIQAPYLLKCVPDLVTDDRGAMVSDVILRMNKFRPQEGRWLTRTVLDHAGKECFVVRIRVGRGIWRRRGEAPVGVKWEERIIQVCLGSWSYVAGSVGIAPGNVAGTAIPREDGSQDRKVTWSLSNGYDFTIQCNQEPRFWLENKDSPQTVRLMNGRKLHYEVQGAKPEEEEGFLTMARFTPDSPNGKATALMNWKLFAMEVLPEEDAVLVLLICTAMVQTMCEARREDVGNFLIRKRLKEAKRGSRDWGSVTLHPSSSLSSSIVDPWLQPWYLNAAMVMALPDPDYKGGSQTRNSHVDGGKGLYEMGRLLAF</sequence>
<dbReference type="PANTHER" id="PTHR34365:SF2">
    <property type="entry name" value="ENOLASE (DUF1399)"/>
    <property type="match status" value="1"/>
</dbReference>